<protein>
    <submittedName>
        <fullName evidence="2">Uncharacterized protein</fullName>
    </submittedName>
</protein>
<organism evidence="2 3">
    <name type="scientific">Lagenidium giganteum</name>
    <dbReference type="NCBI Taxonomy" id="4803"/>
    <lineage>
        <taxon>Eukaryota</taxon>
        <taxon>Sar</taxon>
        <taxon>Stramenopiles</taxon>
        <taxon>Oomycota</taxon>
        <taxon>Peronosporomycetes</taxon>
        <taxon>Pythiales</taxon>
        <taxon>Pythiaceae</taxon>
    </lineage>
</organism>
<dbReference type="AlphaFoldDB" id="A0AAV2YWC5"/>
<dbReference type="Proteomes" id="UP001146120">
    <property type="component" value="Unassembled WGS sequence"/>
</dbReference>
<evidence type="ECO:0000256" key="1">
    <source>
        <dbReference type="SAM" id="Phobius"/>
    </source>
</evidence>
<evidence type="ECO:0000313" key="2">
    <source>
        <dbReference type="EMBL" id="DAZ97976.1"/>
    </source>
</evidence>
<proteinExistence type="predicted"/>
<keyword evidence="1" id="KW-0472">Membrane</keyword>
<keyword evidence="1" id="KW-1133">Transmembrane helix</keyword>
<sequence length="92" mass="10211">MTGPHYDREARKMAFWYGIASLLFKALAVCYIFISGECLIIEKGVEGACACKCPRNSPARVSFRVGSVACMEYWEARSKKEQSLQFGCGSIS</sequence>
<accession>A0AAV2YWC5</accession>
<keyword evidence="1" id="KW-0812">Transmembrane</keyword>
<name>A0AAV2YWC5_9STRA</name>
<dbReference type="EMBL" id="DAKRPA010000119">
    <property type="protein sequence ID" value="DAZ97976.1"/>
    <property type="molecule type" value="Genomic_DNA"/>
</dbReference>
<comment type="caution">
    <text evidence="2">The sequence shown here is derived from an EMBL/GenBank/DDBJ whole genome shotgun (WGS) entry which is preliminary data.</text>
</comment>
<evidence type="ECO:0000313" key="3">
    <source>
        <dbReference type="Proteomes" id="UP001146120"/>
    </source>
</evidence>
<gene>
    <name evidence="2" type="ORF">N0F65_005134</name>
</gene>
<keyword evidence="3" id="KW-1185">Reference proteome</keyword>
<reference evidence="2" key="1">
    <citation type="submission" date="2022-11" db="EMBL/GenBank/DDBJ databases">
        <authorList>
            <person name="Morgan W.R."/>
            <person name="Tartar A."/>
        </authorList>
    </citation>
    <scope>NUCLEOTIDE SEQUENCE</scope>
    <source>
        <strain evidence="2">ARSEF 373</strain>
    </source>
</reference>
<feature type="transmembrane region" description="Helical" evidence="1">
    <location>
        <begin position="14"/>
        <end position="34"/>
    </location>
</feature>
<reference evidence="2" key="2">
    <citation type="journal article" date="2023" name="Microbiol Resour">
        <title>Decontamination and Annotation of the Draft Genome Sequence of the Oomycete Lagenidium giganteum ARSEF 373.</title>
        <authorList>
            <person name="Morgan W.R."/>
            <person name="Tartar A."/>
        </authorList>
    </citation>
    <scope>NUCLEOTIDE SEQUENCE</scope>
    <source>
        <strain evidence="2">ARSEF 373</strain>
    </source>
</reference>